<keyword evidence="4" id="KW-1185">Reference proteome</keyword>
<sequence>MPTLTPPRSRDWYSPTNLSIMFDDFNNNFGGYSTPVIQTATCDHDVRFQDPDRKDELGSTTAKPKTNEGKTKANAPLHFSNLNAEQAEELREQFEKCLWVRETENDALMRVKKEQCGTSLSTLKPINAQLTPAGSGTGSALRLLMHEAVNEEKSQLEQEVLKWRQQLEEMQKVLEEKEQRVDELNYELQATKHNYQTLLDEWAVQRPRLQVIRLYEEFTHLYVTGIESQPGLYGDDWKFRCVFTYGGEKFLTGPTDSLSFTLATHSEKVENDESQRMMHYEPVQLDEMTTRSLGHLDRPFFFERDQLPLFLGSIYNTLEEAS</sequence>
<feature type="coiled-coil region" evidence="1">
    <location>
        <begin position="146"/>
        <end position="201"/>
    </location>
</feature>
<dbReference type="AlphaFoldDB" id="A0A6A4HD84"/>
<gene>
    <name evidence="3" type="ORF">BT96DRAFT_922728</name>
</gene>
<reference evidence="3" key="1">
    <citation type="journal article" date="2019" name="Environ. Microbiol.">
        <title>Fungal ecological strategies reflected in gene transcription - a case study of two litter decomposers.</title>
        <authorList>
            <person name="Barbi F."/>
            <person name="Kohler A."/>
            <person name="Barry K."/>
            <person name="Baskaran P."/>
            <person name="Daum C."/>
            <person name="Fauchery L."/>
            <person name="Ihrmark K."/>
            <person name="Kuo A."/>
            <person name="LaButti K."/>
            <person name="Lipzen A."/>
            <person name="Morin E."/>
            <person name="Grigoriev I.V."/>
            <person name="Henrissat B."/>
            <person name="Lindahl B."/>
            <person name="Martin F."/>
        </authorList>
    </citation>
    <scope>NUCLEOTIDE SEQUENCE</scope>
    <source>
        <strain evidence="3">JB14</strain>
    </source>
</reference>
<name>A0A6A4HD84_9AGAR</name>
<keyword evidence="1" id="KW-0175">Coiled coil</keyword>
<dbReference type="EMBL" id="ML769528">
    <property type="protein sequence ID" value="KAE9395608.1"/>
    <property type="molecule type" value="Genomic_DNA"/>
</dbReference>
<evidence type="ECO:0000313" key="4">
    <source>
        <dbReference type="Proteomes" id="UP000799118"/>
    </source>
</evidence>
<dbReference type="OrthoDB" id="3216420at2759"/>
<accession>A0A6A4HD84</accession>
<proteinExistence type="predicted"/>
<protein>
    <recommendedName>
        <fullName evidence="5">Monopolin complex subunit Csm1/Pcs1 C-terminal domain-containing protein</fullName>
    </recommendedName>
</protein>
<evidence type="ECO:0000256" key="1">
    <source>
        <dbReference type="SAM" id="Coils"/>
    </source>
</evidence>
<feature type="region of interest" description="Disordered" evidence="2">
    <location>
        <begin position="49"/>
        <end position="73"/>
    </location>
</feature>
<evidence type="ECO:0000313" key="3">
    <source>
        <dbReference type="EMBL" id="KAE9395608.1"/>
    </source>
</evidence>
<dbReference type="CDD" id="cd23787">
    <property type="entry name" value="RWD_CSM1"/>
    <property type="match status" value="1"/>
</dbReference>
<dbReference type="Proteomes" id="UP000799118">
    <property type="component" value="Unassembled WGS sequence"/>
</dbReference>
<organism evidence="3 4">
    <name type="scientific">Gymnopus androsaceus JB14</name>
    <dbReference type="NCBI Taxonomy" id="1447944"/>
    <lineage>
        <taxon>Eukaryota</taxon>
        <taxon>Fungi</taxon>
        <taxon>Dikarya</taxon>
        <taxon>Basidiomycota</taxon>
        <taxon>Agaricomycotina</taxon>
        <taxon>Agaricomycetes</taxon>
        <taxon>Agaricomycetidae</taxon>
        <taxon>Agaricales</taxon>
        <taxon>Marasmiineae</taxon>
        <taxon>Omphalotaceae</taxon>
        <taxon>Gymnopus</taxon>
    </lineage>
</organism>
<evidence type="ECO:0008006" key="5">
    <source>
        <dbReference type="Google" id="ProtNLM"/>
    </source>
</evidence>
<evidence type="ECO:0000256" key="2">
    <source>
        <dbReference type="SAM" id="MobiDB-lite"/>
    </source>
</evidence>